<feature type="region of interest" description="Disordered" evidence="2">
    <location>
        <begin position="419"/>
        <end position="524"/>
    </location>
</feature>
<feature type="compositionally biased region" description="Gly residues" evidence="2">
    <location>
        <begin position="437"/>
        <end position="484"/>
    </location>
</feature>
<feature type="compositionally biased region" description="Low complexity" evidence="2">
    <location>
        <begin position="420"/>
        <end position="436"/>
    </location>
</feature>
<name>A0A167GK65_9BACL</name>
<comment type="caution">
    <text evidence="4">The sequence shown here is derived from an EMBL/GenBank/DDBJ whole genome shotgun (WGS) entry which is preliminary data.</text>
</comment>
<evidence type="ECO:0000256" key="3">
    <source>
        <dbReference type="SAM" id="Phobius"/>
    </source>
</evidence>
<feature type="transmembrane region" description="Helical" evidence="3">
    <location>
        <begin position="66"/>
        <end position="86"/>
    </location>
</feature>
<keyword evidence="3" id="KW-0812">Transmembrane</keyword>
<dbReference type="AlphaFoldDB" id="A0A167GK65"/>
<evidence type="ECO:0000313" key="5">
    <source>
        <dbReference type="Proteomes" id="UP000077134"/>
    </source>
</evidence>
<evidence type="ECO:0000256" key="1">
    <source>
        <dbReference type="SAM" id="Coils"/>
    </source>
</evidence>
<sequence length="569" mass="61209">MSRIDQNKSEINDEKWNAVSESVAATRRRLQLFRVIKYGGHGWICGLLLGLILLLAARIWSIENSIYWAIGIVGLGVIAGFMSGLLHRITTINAASIMDGSTLGNERSDMLVTALSFKDMDNVAVHWQRNQAAKYGTQFISNMRTLLPWPNQRKLWIICASMFMVVLIIAVLPNPQHKVLADAKQQEEWIKTQEKQIDELAKKLQTSKLASITKRPLQDQIEQLQKELDGQKDPNQALDQLEKKMKAMEELAKKQELKEKSLAEMAEKMRQVSQLSSLAKSLLNHSKDELQKAMSNLKNEMQKLSSAEKEKLRESLNKLEKEVPMNAENKQLKDALKQLEEALEKGDSTEQEQALQKLAEELSLAIEAKLQALEQSEAASVLSAALAQQGLGLADQMAAAGLAYSDTWSSGGSAEMLAQAGATGSASTGEPSAGQGETAGQGSTPGTGTGQGSGNGQGSGSGSGGKGTGTGSGTGSGAGLGIGGRELVTTPRLMEGKDGLQSDGGPIQGGGGDIQKGGDSQMIDGASRPYEEVYEEYAAEAKKSIGRNDLPQKMQGLVESYFTSINPNF</sequence>
<keyword evidence="3" id="KW-1133">Transmembrane helix</keyword>
<dbReference type="Proteomes" id="UP000077134">
    <property type="component" value="Unassembled WGS sequence"/>
</dbReference>
<dbReference type="PANTHER" id="PTHR40903:SF1">
    <property type="entry name" value="HYPHALLY REGULATED CELL WALL PROTEIN 3"/>
    <property type="match status" value="1"/>
</dbReference>
<gene>
    <name evidence="4" type="ORF">PNBC_01145</name>
</gene>
<protein>
    <submittedName>
        <fullName evidence="4">Uncharacterized protein</fullName>
    </submittedName>
</protein>
<reference evidence="4 5" key="1">
    <citation type="submission" date="2016-02" db="EMBL/GenBank/DDBJ databases">
        <title>Paenibacillus sp. LPB0068, isolated from Crassostrea gigas.</title>
        <authorList>
            <person name="Shin S.-K."/>
            <person name="Yi H."/>
        </authorList>
    </citation>
    <scope>NUCLEOTIDE SEQUENCE [LARGE SCALE GENOMIC DNA]</scope>
    <source>
        <strain evidence="4 5">LPB0068</strain>
    </source>
</reference>
<feature type="transmembrane region" description="Helical" evidence="3">
    <location>
        <begin position="38"/>
        <end position="60"/>
    </location>
</feature>
<feature type="coiled-coil region" evidence="1">
    <location>
        <begin position="238"/>
        <end position="379"/>
    </location>
</feature>
<dbReference type="PANTHER" id="PTHR40903">
    <property type="entry name" value="GLYCINE-RICH CELL WALL STRUCTURAL PROTEIN 1-LIKE"/>
    <property type="match status" value="1"/>
</dbReference>
<evidence type="ECO:0000313" key="4">
    <source>
        <dbReference type="EMBL" id="OAB77647.1"/>
    </source>
</evidence>
<dbReference type="OrthoDB" id="2380672at2"/>
<accession>A0A167GK65</accession>
<keyword evidence="5" id="KW-1185">Reference proteome</keyword>
<dbReference type="RefSeq" id="WP_099458636.1">
    <property type="nucleotide sequence ID" value="NZ_CP017770.1"/>
</dbReference>
<feature type="compositionally biased region" description="Gly residues" evidence="2">
    <location>
        <begin position="506"/>
        <end position="515"/>
    </location>
</feature>
<proteinExistence type="predicted"/>
<feature type="coiled-coil region" evidence="1">
    <location>
        <begin position="183"/>
        <end position="210"/>
    </location>
</feature>
<dbReference type="STRING" id="1763538.LPB68_08065"/>
<dbReference type="EMBL" id="LSFN01000002">
    <property type="protein sequence ID" value="OAB77647.1"/>
    <property type="molecule type" value="Genomic_DNA"/>
</dbReference>
<keyword evidence="3" id="KW-0472">Membrane</keyword>
<evidence type="ECO:0000256" key="2">
    <source>
        <dbReference type="SAM" id="MobiDB-lite"/>
    </source>
</evidence>
<keyword evidence="1" id="KW-0175">Coiled coil</keyword>
<feature type="transmembrane region" description="Helical" evidence="3">
    <location>
        <begin position="155"/>
        <end position="172"/>
    </location>
</feature>
<organism evidence="4 5">
    <name type="scientific">Paenibacillus crassostreae</name>
    <dbReference type="NCBI Taxonomy" id="1763538"/>
    <lineage>
        <taxon>Bacteria</taxon>
        <taxon>Bacillati</taxon>
        <taxon>Bacillota</taxon>
        <taxon>Bacilli</taxon>
        <taxon>Bacillales</taxon>
        <taxon>Paenibacillaceae</taxon>
        <taxon>Paenibacillus</taxon>
    </lineage>
</organism>